<dbReference type="eggNOG" id="COG1917">
    <property type="taxonomic scope" value="Bacteria"/>
</dbReference>
<dbReference type="InterPro" id="IPR014710">
    <property type="entry name" value="RmlC-like_jellyroll"/>
</dbReference>
<reference evidence="2 3" key="1">
    <citation type="journal article" date="2014" name="BMC Genomics">
        <title>Architecture and functions of a multipartite genome of the methylotrophic bacterium Paracoccus aminophilus JCM 7686, containing primary and secondary chromids.</title>
        <authorList>
            <person name="Dziewit L."/>
            <person name="Czarnecki J."/>
            <person name="Wibberg D."/>
            <person name="Radlinska M."/>
            <person name="Mrozek P."/>
            <person name="Szymczak M."/>
            <person name="Schluter A."/>
            <person name="Puhler A."/>
            <person name="Bartosik D."/>
        </authorList>
    </citation>
    <scope>NUCLEOTIDE SEQUENCE [LARGE SCALE GENOMIC DNA]</scope>
    <source>
        <strain evidence="2">JCM 7686</strain>
    </source>
</reference>
<dbReference type="InterPro" id="IPR013096">
    <property type="entry name" value="Cupin_2"/>
</dbReference>
<keyword evidence="3" id="KW-1185">Reference proteome</keyword>
<dbReference type="CDD" id="cd02233">
    <property type="entry name" value="cupin_HNL-like"/>
    <property type="match status" value="1"/>
</dbReference>
<dbReference type="PANTHER" id="PTHR43698:SF1">
    <property type="entry name" value="BLL4564 PROTEIN"/>
    <property type="match status" value="1"/>
</dbReference>
<dbReference type="InterPro" id="IPR011051">
    <property type="entry name" value="RmlC_Cupin_sf"/>
</dbReference>
<dbReference type="SUPFAM" id="SSF51182">
    <property type="entry name" value="RmlC-like cupins"/>
    <property type="match status" value="1"/>
</dbReference>
<evidence type="ECO:0000259" key="1">
    <source>
        <dbReference type="Pfam" id="PF07883"/>
    </source>
</evidence>
<proteinExistence type="predicted"/>
<evidence type="ECO:0000313" key="2">
    <source>
        <dbReference type="EMBL" id="AGT09793.1"/>
    </source>
</evidence>
<dbReference type="Pfam" id="PF07883">
    <property type="entry name" value="Cupin_2"/>
    <property type="match status" value="1"/>
</dbReference>
<protein>
    <submittedName>
        <fullName evidence="2">Cupin 2 conserved barrel domain protein</fullName>
    </submittedName>
</protein>
<dbReference type="InterPro" id="IPR047263">
    <property type="entry name" value="HNL-like_cupin"/>
</dbReference>
<dbReference type="Gene3D" id="2.60.120.10">
    <property type="entry name" value="Jelly Rolls"/>
    <property type="match status" value="1"/>
</dbReference>
<dbReference type="KEGG" id="pami:JCM7686_2737"/>
<dbReference type="AlphaFoldDB" id="S5YE80"/>
<sequence length="133" mass="14058">MKIIKAEARQSGPGPADYFTGQVTITPIFTAEAPGRVASASVSFAPGARTAWHTHPAGQTLLVTEGQGWVQREGGPIEDIAVGDVVWFPAGERHWHGAAPDQAMTHIALQEIVDGTPVTWLELVSDAEYGGAD</sequence>
<organism evidence="2 3">
    <name type="scientific">Paracoccus aminophilus JCM 7686</name>
    <dbReference type="NCBI Taxonomy" id="1367847"/>
    <lineage>
        <taxon>Bacteria</taxon>
        <taxon>Pseudomonadati</taxon>
        <taxon>Pseudomonadota</taxon>
        <taxon>Alphaproteobacteria</taxon>
        <taxon>Rhodobacterales</taxon>
        <taxon>Paracoccaceae</taxon>
        <taxon>Paracoccus</taxon>
    </lineage>
</organism>
<dbReference type="PANTHER" id="PTHR43698">
    <property type="entry name" value="RIBD C-TERMINAL DOMAIN CONTAINING PROTEIN"/>
    <property type="match status" value="1"/>
</dbReference>
<dbReference type="STRING" id="1367847.JCM7686_2737"/>
<evidence type="ECO:0000313" key="3">
    <source>
        <dbReference type="Proteomes" id="UP000015480"/>
    </source>
</evidence>
<dbReference type="HOGENOM" id="CLU_072993_1_4_5"/>
<feature type="domain" description="Cupin type-2" evidence="1">
    <location>
        <begin position="42"/>
        <end position="104"/>
    </location>
</feature>
<dbReference type="RefSeq" id="WP_020951431.1">
    <property type="nucleotide sequence ID" value="NC_022041.1"/>
</dbReference>
<name>S5YE80_PARAH</name>
<dbReference type="Proteomes" id="UP000015480">
    <property type="component" value="Chromosome"/>
</dbReference>
<dbReference type="EMBL" id="CP006650">
    <property type="protein sequence ID" value="AGT09793.1"/>
    <property type="molecule type" value="Genomic_DNA"/>
</dbReference>
<gene>
    <name evidence="2" type="ORF">JCM7686_2737</name>
</gene>
<accession>S5YE80</accession>
<dbReference type="PATRIC" id="fig|1367847.3.peg.2739"/>
<dbReference type="OrthoDB" id="7507676at2"/>